<protein>
    <submittedName>
        <fullName evidence="2">Uncharacterized protein</fullName>
    </submittedName>
</protein>
<keyword evidence="3" id="KW-1185">Reference proteome</keyword>
<feature type="compositionally biased region" description="Basic and acidic residues" evidence="1">
    <location>
        <begin position="73"/>
        <end position="83"/>
    </location>
</feature>
<feature type="region of interest" description="Disordered" evidence="1">
    <location>
        <begin position="1"/>
        <end position="41"/>
    </location>
</feature>
<evidence type="ECO:0000313" key="3">
    <source>
        <dbReference type="Proteomes" id="UP000299102"/>
    </source>
</evidence>
<feature type="region of interest" description="Disordered" evidence="1">
    <location>
        <begin position="68"/>
        <end position="91"/>
    </location>
</feature>
<organism evidence="2 3">
    <name type="scientific">Eumeta variegata</name>
    <name type="common">Bagworm moth</name>
    <name type="synonym">Eumeta japonica</name>
    <dbReference type="NCBI Taxonomy" id="151549"/>
    <lineage>
        <taxon>Eukaryota</taxon>
        <taxon>Metazoa</taxon>
        <taxon>Ecdysozoa</taxon>
        <taxon>Arthropoda</taxon>
        <taxon>Hexapoda</taxon>
        <taxon>Insecta</taxon>
        <taxon>Pterygota</taxon>
        <taxon>Neoptera</taxon>
        <taxon>Endopterygota</taxon>
        <taxon>Lepidoptera</taxon>
        <taxon>Glossata</taxon>
        <taxon>Ditrysia</taxon>
        <taxon>Tineoidea</taxon>
        <taxon>Psychidae</taxon>
        <taxon>Oiketicinae</taxon>
        <taxon>Eumeta</taxon>
    </lineage>
</organism>
<name>A0A4C1ZG79_EUMVA</name>
<proteinExistence type="predicted"/>
<gene>
    <name evidence="2" type="ORF">EVAR_103718_1</name>
</gene>
<evidence type="ECO:0000313" key="2">
    <source>
        <dbReference type="EMBL" id="GBP87821.1"/>
    </source>
</evidence>
<dbReference type="EMBL" id="BGZK01001887">
    <property type="protein sequence ID" value="GBP87821.1"/>
    <property type="molecule type" value="Genomic_DNA"/>
</dbReference>
<evidence type="ECO:0000256" key="1">
    <source>
        <dbReference type="SAM" id="MobiDB-lite"/>
    </source>
</evidence>
<reference evidence="2 3" key="1">
    <citation type="journal article" date="2019" name="Commun. Biol.">
        <title>The bagworm genome reveals a unique fibroin gene that provides high tensile strength.</title>
        <authorList>
            <person name="Kono N."/>
            <person name="Nakamura H."/>
            <person name="Ohtoshi R."/>
            <person name="Tomita M."/>
            <person name="Numata K."/>
            <person name="Arakawa K."/>
        </authorList>
    </citation>
    <scope>NUCLEOTIDE SEQUENCE [LARGE SCALE GENOMIC DNA]</scope>
</reference>
<feature type="compositionally biased region" description="Gly residues" evidence="1">
    <location>
        <begin position="1"/>
        <end position="11"/>
    </location>
</feature>
<comment type="caution">
    <text evidence="2">The sequence shown here is derived from an EMBL/GenBank/DDBJ whole genome shotgun (WGS) entry which is preliminary data.</text>
</comment>
<sequence length="91" mass="9865">MVYGGSCGGPCGRIQRRWASGSPRRPAVRRASPPPRRPLFNSTKRIACSLSFAGRGVAASVGGARRFTPRPVLSEHRRTDGRRANRGHGQI</sequence>
<accession>A0A4C1ZG79</accession>
<dbReference type="AlphaFoldDB" id="A0A4C1ZG79"/>
<dbReference type="Proteomes" id="UP000299102">
    <property type="component" value="Unassembled WGS sequence"/>
</dbReference>
<feature type="compositionally biased region" description="Low complexity" evidence="1">
    <location>
        <begin position="19"/>
        <end position="31"/>
    </location>
</feature>